<dbReference type="PANTHER" id="PTHR37423">
    <property type="entry name" value="SOLUBLE LYTIC MUREIN TRANSGLYCOSYLASE-RELATED"/>
    <property type="match status" value="1"/>
</dbReference>
<evidence type="ECO:0000259" key="6">
    <source>
        <dbReference type="Pfam" id="PF13525"/>
    </source>
</evidence>
<dbReference type="GO" id="GO:1990063">
    <property type="term" value="C:Bam protein complex"/>
    <property type="evidence" value="ECO:0007669"/>
    <property type="project" value="TreeGrafter"/>
</dbReference>
<dbReference type="PANTHER" id="PTHR37423:SF1">
    <property type="entry name" value="OUTER MEMBRANE PROTEIN ASSEMBLY FACTOR BAMD"/>
    <property type="match status" value="1"/>
</dbReference>
<dbReference type="InterPro" id="IPR011990">
    <property type="entry name" value="TPR-like_helical_dom_sf"/>
</dbReference>
<keyword evidence="3" id="KW-0564">Palmitate</keyword>
<feature type="domain" description="Outer membrane lipoprotein BamD-like" evidence="6">
    <location>
        <begin position="32"/>
        <end position="235"/>
    </location>
</feature>
<dbReference type="SUPFAM" id="SSF48452">
    <property type="entry name" value="TPR-like"/>
    <property type="match status" value="1"/>
</dbReference>
<dbReference type="CDD" id="cd15830">
    <property type="entry name" value="BamD"/>
    <property type="match status" value="1"/>
</dbReference>
<sequence>MRLLFPVLFSILLATNLVACAGVDKDETAGYSAKELYDEAQVSIDAAEFQTAVKHLETLEARYPFDPYAKQAQLEIAYAYYKFDELDQATSAIERFERLHPRDAHLDYVYYLKGIINFNRGQGLLDAWFPRDPSQHDPAVLEQAFNDFSTLVRRFPNSQYAGDAHQRMIYLRNQLAKKEIVVAEFYIERKAWLSSAKRAKAVLTGFPNTIWTERALEIMLLSYQKLELSDLAADTQRIIDFNNFSEIATTINPDNYETLAPSAL</sequence>
<accession>A0A3B0WHX1</accession>
<keyword evidence="5" id="KW-0449">Lipoprotein</keyword>
<dbReference type="InterPro" id="IPR039565">
    <property type="entry name" value="BamD-like"/>
</dbReference>
<proteinExistence type="inferred from homology"/>
<dbReference type="AlphaFoldDB" id="A0A3B0WHX1"/>
<reference evidence="7" key="1">
    <citation type="submission" date="2018-06" db="EMBL/GenBank/DDBJ databases">
        <authorList>
            <person name="Zhirakovskaya E."/>
        </authorList>
    </citation>
    <scope>NUCLEOTIDE SEQUENCE</scope>
</reference>
<dbReference type="Pfam" id="PF13525">
    <property type="entry name" value="YfiO"/>
    <property type="match status" value="1"/>
</dbReference>
<evidence type="ECO:0000256" key="3">
    <source>
        <dbReference type="ARBA" id="ARBA00023139"/>
    </source>
</evidence>
<evidence type="ECO:0000256" key="2">
    <source>
        <dbReference type="ARBA" id="ARBA00023136"/>
    </source>
</evidence>
<keyword evidence="1" id="KW-0732">Signal</keyword>
<keyword evidence="2" id="KW-0472">Membrane</keyword>
<gene>
    <name evidence="7" type="ORF">MNBD_GAMMA05-2470</name>
</gene>
<keyword evidence="4" id="KW-0998">Cell outer membrane</keyword>
<protein>
    <submittedName>
        <fullName evidence="7">Outer membrane beta-barrel assembly protein BamD</fullName>
    </submittedName>
</protein>
<dbReference type="GO" id="GO:0051205">
    <property type="term" value="P:protein insertion into membrane"/>
    <property type="evidence" value="ECO:0007669"/>
    <property type="project" value="TreeGrafter"/>
</dbReference>
<dbReference type="HAMAP" id="MF_00922">
    <property type="entry name" value="OM_assembly_BamD"/>
    <property type="match status" value="1"/>
</dbReference>
<dbReference type="Gene3D" id="1.25.40.10">
    <property type="entry name" value="Tetratricopeptide repeat domain"/>
    <property type="match status" value="1"/>
</dbReference>
<dbReference type="NCBIfam" id="TIGR03302">
    <property type="entry name" value="OM_YfiO"/>
    <property type="match status" value="1"/>
</dbReference>
<organism evidence="7">
    <name type="scientific">hydrothermal vent metagenome</name>
    <dbReference type="NCBI Taxonomy" id="652676"/>
    <lineage>
        <taxon>unclassified sequences</taxon>
        <taxon>metagenomes</taxon>
        <taxon>ecological metagenomes</taxon>
    </lineage>
</organism>
<dbReference type="InterPro" id="IPR017689">
    <property type="entry name" value="BamD"/>
</dbReference>
<name>A0A3B0WHX1_9ZZZZ</name>
<dbReference type="EMBL" id="UOFE01000048">
    <property type="protein sequence ID" value="VAW55435.1"/>
    <property type="molecule type" value="Genomic_DNA"/>
</dbReference>
<evidence type="ECO:0000313" key="7">
    <source>
        <dbReference type="EMBL" id="VAW55435.1"/>
    </source>
</evidence>
<evidence type="ECO:0000256" key="4">
    <source>
        <dbReference type="ARBA" id="ARBA00023237"/>
    </source>
</evidence>
<evidence type="ECO:0000256" key="5">
    <source>
        <dbReference type="ARBA" id="ARBA00023288"/>
    </source>
</evidence>
<evidence type="ECO:0000256" key="1">
    <source>
        <dbReference type="ARBA" id="ARBA00022729"/>
    </source>
</evidence>